<comment type="similarity">
    <text evidence="1 5">Belongs to the peptidase S8 family.</text>
</comment>
<comment type="caution">
    <text evidence="13">The sequence shown here is derived from an EMBL/GenBank/DDBJ whole genome shotgun (WGS) entry which is preliminary data.</text>
</comment>
<keyword evidence="7" id="KW-1133">Transmembrane helix</keyword>
<feature type="region of interest" description="Disordered" evidence="6">
    <location>
        <begin position="891"/>
        <end position="931"/>
    </location>
</feature>
<dbReference type="InterPro" id="IPR000209">
    <property type="entry name" value="Peptidase_S8/S53_dom"/>
</dbReference>
<evidence type="ECO:0000256" key="2">
    <source>
        <dbReference type="ARBA" id="ARBA00022670"/>
    </source>
</evidence>
<dbReference type="Pfam" id="PF23001">
    <property type="entry name" value="MBTP1_N"/>
    <property type="match status" value="1"/>
</dbReference>
<feature type="domain" description="MBTPS1 fourth" evidence="11">
    <location>
        <begin position="915"/>
        <end position="970"/>
    </location>
</feature>
<dbReference type="GO" id="GO:0005794">
    <property type="term" value="C:Golgi apparatus"/>
    <property type="evidence" value="ECO:0007669"/>
    <property type="project" value="TreeGrafter"/>
</dbReference>
<dbReference type="AlphaFoldDB" id="A0A152A0U8"/>
<feature type="domain" description="Peptidase S8/S53" evidence="9">
    <location>
        <begin position="225"/>
        <end position="490"/>
    </location>
</feature>
<dbReference type="InterPro" id="IPR023828">
    <property type="entry name" value="Peptidase_S8_Ser-AS"/>
</dbReference>
<reference evidence="13 14" key="1">
    <citation type="submission" date="2015-12" db="EMBL/GenBank/DDBJ databases">
        <title>Dictyostelia acquired genes for synthesis and detection of signals that induce cell-type specialization by lateral gene transfer from prokaryotes.</title>
        <authorList>
            <person name="Gloeckner G."/>
            <person name="Schaap P."/>
        </authorList>
    </citation>
    <scope>NUCLEOTIDE SEQUENCE [LARGE SCALE GENOMIC DNA]</scope>
    <source>
        <strain evidence="13 14">TK</strain>
    </source>
</reference>
<evidence type="ECO:0000259" key="9">
    <source>
        <dbReference type="Pfam" id="PF00082"/>
    </source>
</evidence>
<keyword evidence="7" id="KW-0812">Transmembrane</keyword>
<dbReference type="OMA" id="CFDESTH"/>
<dbReference type="InterPro" id="IPR055143">
    <property type="entry name" value="MBTP1_N"/>
</dbReference>
<dbReference type="OrthoDB" id="1740355at2759"/>
<feature type="chain" id="PRO_5007593477" evidence="8">
    <location>
        <begin position="29"/>
        <end position="1177"/>
    </location>
</feature>
<evidence type="ECO:0000313" key="13">
    <source>
        <dbReference type="EMBL" id="KYQ99867.1"/>
    </source>
</evidence>
<dbReference type="InterPro" id="IPR050131">
    <property type="entry name" value="Peptidase_S8_subtilisin-like"/>
</dbReference>
<evidence type="ECO:0000256" key="7">
    <source>
        <dbReference type="SAM" id="Phobius"/>
    </source>
</evidence>
<evidence type="ECO:0000256" key="5">
    <source>
        <dbReference type="PROSITE-ProRule" id="PRU01240"/>
    </source>
</evidence>
<dbReference type="GO" id="GO:0004252">
    <property type="term" value="F:serine-type endopeptidase activity"/>
    <property type="evidence" value="ECO:0007669"/>
    <property type="project" value="UniProtKB-UniRule"/>
</dbReference>
<evidence type="ECO:0000256" key="3">
    <source>
        <dbReference type="ARBA" id="ARBA00022801"/>
    </source>
</evidence>
<evidence type="ECO:0000259" key="10">
    <source>
        <dbReference type="Pfam" id="PF23001"/>
    </source>
</evidence>
<dbReference type="InterPro" id="IPR022398">
    <property type="entry name" value="Peptidase_S8_His-AS"/>
</dbReference>
<feature type="active site" description="Charge relay system" evidence="5">
    <location>
        <position position="234"/>
    </location>
</feature>
<keyword evidence="7" id="KW-0472">Membrane</keyword>
<keyword evidence="4 5" id="KW-0720">Serine protease</keyword>
<dbReference type="InterPro" id="IPR057060">
    <property type="entry name" value="MBTPS1_3rd"/>
</dbReference>
<proteinExistence type="inferred from homology"/>
<evidence type="ECO:0000256" key="4">
    <source>
        <dbReference type="ARBA" id="ARBA00022825"/>
    </source>
</evidence>
<dbReference type="PROSITE" id="PS00137">
    <property type="entry name" value="SUBTILASE_HIS"/>
    <property type="match status" value="1"/>
</dbReference>
<accession>A0A152A0U8</accession>
<dbReference type="InterPro" id="IPR015500">
    <property type="entry name" value="Peptidase_S8_subtilisin-rel"/>
</dbReference>
<keyword evidence="2 5" id="KW-0645">Protease</keyword>
<feature type="compositionally biased region" description="Low complexity" evidence="6">
    <location>
        <begin position="891"/>
        <end position="901"/>
    </location>
</feature>
<dbReference type="FunCoup" id="A0A152A0U8">
    <property type="interactions" value="118"/>
</dbReference>
<dbReference type="STRING" id="361077.A0A152A0U8"/>
<dbReference type="SUPFAM" id="SSF52743">
    <property type="entry name" value="Subtilisin-like"/>
    <property type="match status" value="1"/>
</dbReference>
<evidence type="ECO:0000259" key="12">
    <source>
        <dbReference type="Pfam" id="PF23094"/>
    </source>
</evidence>
<evidence type="ECO:0000313" key="14">
    <source>
        <dbReference type="Proteomes" id="UP000076078"/>
    </source>
</evidence>
<dbReference type="InterPro" id="IPR057032">
    <property type="entry name" value="MBTPS1_4th"/>
</dbReference>
<dbReference type="PROSITE" id="PS00138">
    <property type="entry name" value="SUBTILASE_SER"/>
    <property type="match status" value="1"/>
</dbReference>
<keyword evidence="8" id="KW-0732">Signal</keyword>
<protein>
    <submittedName>
        <fullName evidence="13">Membrane-bound transcription factor peptidase</fullName>
    </submittedName>
</protein>
<organism evidence="13 14">
    <name type="scientific">Tieghemostelium lacteum</name>
    <name type="common">Slime mold</name>
    <name type="synonym">Dictyostelium lacteum</name>
    <dbReference type="NCBI Taxonomy" id="361077"/>
    <lineage>
        <taxon>Eukaryota</taxon>
        <taxon>Amoebozoa</taxon>
        <taxon>Evosea</taxon>
        <taxon>Eumycetozoa</taxon>
        <taxon>Dictyostelia</taxon>
        <taxon>Dictyosteliales</taxon>
        <taxon>Raperosteliaceae</taxon>
        <taxon>Tieghemostelium</taxon>
    </lineage>
</organism>
<feature type="domain" description="MBTPS1 fourth" evidence="11">
    <location>
        <begin position="640"/>
        <end position="840"/>
    </location>
</feature>
<evidence type="ECO:0000256" key="8">
    <source>
        <dbReference type="SAM" id="SignalP"/>
    </source>
</evidence>
<dbReference type="EMBL" id="LODT01000020">
    <property type="protein sequence ID" value="KYQ99867.1"/>
    <property type="molecule type" value="Genomic_DNA"/>
</dbReference>
<dbReference type="Pfam" id="PF23094">
    <property type="entry name" value="MBTPS1_3rd"/>
    <property type="match status" value="1"/>
</dbReference>
<dbReference type="Pfam" id="PF00082">
    <property type="entry name" value="Peptidase_S8"/>
    <property type="match status" value="1"/>
</dbReference>
<feature type="transmembrane region" description="Helical" evidence="7">
    <location>
        <begin position="1095"/>
        <end position="1115"/>
    </location>
</feature>
<gene>
    <name evidence="13" type="ORF">DLAC_03819</name>
</gene>
<feature type="domain" description="MBTPS1 third" evidence="12">
    <location>
        <begin position="511"/>
        <end position="639"/>
    </location>
</feature>
<evidence type="ECO:0000256" key="1">
    <source>
        <dbReference type="ARBA" id="ARBA00011073"/>
    </source>
</evidence>
<dbReference type="PRINTS" id="PR00723">
    <property type="entry name" value="SUBTILISIN"/>
</dbReference>
<dbReference type="Proteomes" id="UP000076078">
    <property type="component" value="Unassembled WGS sequence"/>
</dbReference>
<dbReference type="PROSITE" id="PS51892">
    <property type="entry name" value="SUBTILASE"/>
    <property type="match status" value="1"/>
</dbReference>
<evidence type="ECO:0000259" key="11">
    <source>
        <dbReference type="Pfam" id="PF23090"/>
    </source>
</evidence>
<feature type="compositionally biased region" description="Low complexity" evidence="6">
    <location>
        <begin position="914"/>
        <end position="931"/>
    </location>
</feature>
<keyword evidence="3 5" id="KW-0378">Hydrolase</keyword>
<evidence type="ECO:0000256" key="6">
    <source>
        <dbReference type="SAM" id="MobiDB-lite"/>
    </source>
</evidence>
<dbReference type="Gene3D" id="3.40.50.200">
    <property type="entry name" value="Peptidase S8/S53 domain"/>
    <property type="match status" value="1"/>
</dbReference>
<dbReference type="Pfam" id="PF23090">
    <property type="entry name" value="MBTPS1_4th"/>
    <property type="match status" value="2"/>
</dbReference>
<dbReference type="GO" id="GO:0006508">
    <property type="term" value="P:proteolysis"/>
    <property type="evidence" value="ECO:0007669"/>
    <property type="project" value="UniProtKB-KW"/>
</dbReference>
<feature type="domain" description="Membrane-bound transcription factor site-1 protease-like N-terminal" evidence="10">
    <location>
        <begin position="72"/>
        <end position="156"/>
    </location>
</feature>
<dbReference type="PANTHER" id="PTHR43806:SF7">
    <property type="entry name" value="MEMBRANE-BOUND TRANSCRIPTION FACTOR SITE-1 PROTEASE"/>
    <property type="match status" value="1"/>
</dbReference>
<dbReference type="InterPro" id="IPR036852">
    <property type="entry name" value="Peptidase_S8/S53_dom_sf"/>
</dbReference>
<feature type="active site" description="Charge relay system" evidence="5">
    <location>
        <position position="435"/>
    </location>
</feature>
<feature type="signal peptide" evidence="8">
    <location>
        <begin position="1"/>
        <end position="28"/>
    </location>
</feature>
<keyword evidence="14" id="KW-1185">Reference proteome</keyword>
<feature type="active site" description="Charge relay system" evidence="5">
    <location>
        <position position="265"/>
    </location>
</feature>
<feature type="region of interest" description="Disordered" evidence="6">
    <location>
        <begin position="1126"/>
        <end position="1163"/>
    </location>
</feature>
<dbReference type="InParanoid" id="A0A152A0U8"/>
<sequence>MKFGNTIKFINTLLLIWLVIGNINFINGEKENRNVVEWRLNSTLVMNNYNIDTLYYKKTPEIIVSQKNYLYNQDYIVMFKQYYDQKQHQSLLEQITAKIKGIQNIHWMVVDRNNPASKHPSDFALMRVNANSQKLIKKLLRNLERDSLVKYVYPDKRIIDPLKKWQEMEMDDHHNINSSNGRIHSRIPDDFDMSFSTQRQLKTAQAYQVTELFNAHVLWDNGYTGRGTKVAIFDTGLSRSHKHFKNIVEVTNWTSEDTTDDLLGHGTFVAGVIASQEPECMGLAPDSELYIFRVFTYKKGSLTSWFLDAFNHAILQKVDVLNLSIGGPDFMDRPFVEKVWEMSANNIIVVSAIGNDGPLYGTLNNPADQLDVIGVGGMDFSENIASFSSRGMTTWEIPDGYGRVKPDIITYGYQVLGSKPQPKIHGKCRTMTGTSVSSPVVAGAISLLISSVHNTTAQKYINPGSIKQVLVESGDRIQGSNANIFEQGSGKLNLLSAYKLLQEYTPRVSSIPSQIDFTDCPYMWPYCTQELYHSDIPIIVNLTVLNGVSISGEIKTPPIFKAGENGQHLKLEFQYEQRLWPWSGHLGVHISVPYESREFQGMAEGVIEVNITSIVPFGQINHPRISTLHVPIRVPIIPTPPREKRILWDQFHSLRYPSGFFPRDTLHQKDEPFDWNGDHLHTNFRKLYTALRESGYYMEVMGSPLICFNPLHYGTLMIVDPEEEFHPMEIKKLEEDVRNHGLNLVVFADWYNNDVLQKISFFDENTQQQWIPATGGSNIPALNDMLSVFGIYLGDKIYDGEFNIQTESAVYSSGTSIIGFPKHGKLLEISLIDQSRQISMGRTSYSNVPILGFYRPTILENEISDSSSSSGENEKKSIFESITTSIANTFSGSSFSSSSSSNENVVDNLEDSGSSQPTSEKSSNSNSNNNYNNTRLFSGNIVIYGDSNCLDESHQNGDCYWLIKDILAVILDRTYNNVTTTSGHENNDLSDKVIQEKFPQLTTLQKQMLPLSGSSRNTIELPVRYNEKGMEKFSRVMHDNYYPQCNSYHKAFFWPSEYKYENITWSQRRVVLPSLSIPSTFSLSSEEIYTLKRQFLIPGYVLISIVAIFLLIVFFKKNKIRRLRQQDDDSVSSGSGGNGGISSQIDRDFKDSDDPSGTKSSVPLLRSYKPDIVITNV</sequence>
<name>A0A152A0U8_TIELA</name>
<dbReference type="PANTHER" id="PTHR43806">
    <property type="entry name" value="PEPTIDASE S8"/>
    <property type="match status" value="1"/>
</dbReference>